<comment type="similarity">
    <text evidence="1">Belongs to the Gfa family.</text>
</comment>
<keyword evidence="3" id="KW-0862">Zinc</keyword>
<dbReference type="AlphaFoldDB" id="A0A8K0WXG1"/>
<evidence type="ECO:0000313" key="6">
    <source>
        <dbReference type="EMBL" id="KAH7327811.1"/>
    </source>
</evidence>
<dbReference type="InterPro" id="IPR011057">
    <property type="entry name" value="Mss4-like_sf"/>
</dbReference>
<dbReference type="EMBL" id="JAGPNK010000001">
    <property type="protein sequence ID" value="KAH7327811.1"/>
    <property type="molecule type" value="Genomic_DNA"/>
</dbReference>
<keyword evidence="4" id="KW-0456">Lyase</keyword>
<dbReference type="GO" id="GO:0046872">
    <property type="term" value="F:metal ion binding"/>
    <property type="evidence" value="ECO:0007669"/>
    <property type="project" value="UniProtKB-KW"/>
</dbReference>
<evidence type="ECO:0000256" key="2">
    <source>
        <dbReference type="ARBA" id="ARBA00022723"/>
    </source>
</evidence>
<dbReference type="PROSITE" id="PS51891">
    <property type="entry name" value="CENP_V_GFA"/>
    <property type="match status" value="1"/>
</dbReference>
<evidence type="ECO:0000256" key="3">
    <source>
        <dbReference type="ARBA" id="ARBA00022833"/>
    </source>
</evidence>
<evidence type="ECO:0000256" key="4">
    <source>
        <dbReference type="ARBA" id="ARBA00023239"/>
    </source>
</evidence>
<dbReference type="Pfam" id="PF04828">
    <property type="entry name" value="GFA"/>
    <property type="match status" value="1"/>
</dbReference>
<proteinExistence type="inferred from homology"/>
<protein>
    <submittedName>
        <fullName evidence="6">Mss4-like protein</fullName>
    </submittedName>
</protein>
<dbReference type="OrthoDB" id="5290969at2759"/>
<name>A0A8K0WXG1_9HYPO</name>
<evidence type="ECO:0000313" key="7">
    <source>
        <dbReference type="Proteomes" id="UP000813444"/>
    </source>
</evidence>
<keyword evidence="2" id="KW-0479">Metal-binding</keyword>
<dbReference type="Proteomes" id="UP000813444">
    <property type="component" value="Unassembled WGS sequence"/>
</dbReference>
<sequence>MSNLRVRCQCGTVSFHTNQPKPLGIYVCHCLDCRRQSASAFGVSAIFPAEGLWPLPEDVQNKLGMWTRPTDRGNTLQCYFCKKCGVRVMHRPINPDGTPTPTISIKGGCMEGLSLDGAIHIFAKSAIVPVPEGSYWEEVDDY</sequence>
<dbReference type="PANTHER" id="PTHR33337">
    <property type="entry name" value="GFA DOMAIN-CONTAINING PROTEIN"/>
    <property type="match status" value="1"/>
</dbReference>
<dbReference type="GO" id="GO:0016846">
    <property type="term" value="F:carbon-sulfur lyase activity"/>
    <property type="evidence" value="ECO:0007669"/>
    <property type="project" value="InterPro"/>
</dbReference>
<feature type="domain" description="CENP-V/GFA" evidence="5">
    <location>
        <begin position="1"/>
        <end position="137"/>
    </location>
</feature>
<dbReference type="PANTHER" id="PTHR33337:SF3">
    <property type="entry name" value="CENP-V_GFA DOMAIN-CONTAINING PROTEIN"/>
    <property type="match status" value="1"/>
</dbReference>
<comment type="caution">
    <text evidence="6">The sequence shown here is derived from an EMBL/GenBank/DDBJ whole genome shotgun (WGS) entry which is preliminary data.</text>
</comment>
<reference evidence="6" key="1">
    <citation type="journal article" date="2021" name="Nat. Commun.">
        <title>Genetic determinants of endophytism in the Arabidopsis root mycobiome.</title>
        <authorList>
            <person name="Mesny F."/>
            <person name="Miyauchi S."/>
            <person name="Thiergart T."/>
            <person name="Pickel B."/>
            <person name="Atanasova L."/>
            <person name="Karlsson M."/>
            <person name="Huettel B."/>
            <person name="Barry K.W."/>
            <person name="Haridas S."/>
            <person name="Chen C."/>
            <person name="Bauer D."/>
            <person name="Andreopoulos W."/>
            <person name="Pangilinan J."/>
            <person name="LaButti K."/>
            <person name="Riley R."/>
            <person name="Lipzen A."/>
            <person name="Clum A."/>
            <person name="Drula E."/>
            <person name="Henrissat B."/>
            <person name="Kohler A."/>
            <person name="Grigoriev I.V."/>
            <person name="Martin F.M."/>
            <person name="Hacquard S."/>
        </authorList>
    </citation>
    <scope>NUCLEOTIDE SEQUENCE</scope>
    <source>
        <strain evidence="6">MPI-CAGE-CH-0235</strain>
    </source>
</reference>
<dbReference type="Gene3D" id="3.90.1590.10">
    <property type="entry name" value="glutathione-dependent formaldehyde- activating enzyme (gfa)"/>
    <property type="match status" value="1"/>
</dbReference>
<organism evidence="6 7">
    <name type="scientific">Stachybotrys elegans</name>
    <dbReference type="NCBI Taxonomy" id="80388"/>
    <lineage>
        <taxon>Eukaryota</taxon>
        <taxon>Fungi</taxon>
        <taxon>Dikarya</taxon>
        <taxon>Ascomycota</taxon>
        <taxon>Pezizomycotina</taxon>
        <taxon>Sordariomycetes</taxon>
        <taxon>Hypocreomycetidae</taxon>
        <taxon>Hypocreales</taxon>
        <taxon>Stachybotryaceae</taxon>
        <taxon>Stachybotrys</taxon>
    </lineage>
</organism>
<gene>
    <name evidence="6" type="ORF">B0I35DRAFT_345615</name>
</gene>
<dbReference type="SUPFAM" id="SSF51316">
    <property type="entry name" value="Mss4-like"/>
    <property type="match status" value="1"/>
</dbReference>
<dbReference type="InterPro" id="IPR006913">
    <property type="entry name" value="CENP-V/GFA"/>
</dbReference>
<keyword evidence="7" id="KW-1185">Reference proteome</keyword>
<evidence type="ECO:0000259" key="5">
    <source>
        <dbReference type="PROSITE" id="PS51891"/>
    </source>
</evidence>
<evidence type="ECO:0000256" key="1">
    <source>
        <dbReference type="ARBA" id="ARBA00005495"/>
    </source>
</evidence>
<accession>A0A8K0WXG1</accession>